<evidence type="ECO:0000256" key="4">
    <source>
        <dbReference type="PROSITE-ProRule" id="PRU00146"/>
    </source>
</evidence>
<evidence type="ECO:0000313" key="7">
    <source>
        <dbReference type="EMBL" id="KAH8981534.1"/>
    </source>
</evidence>
<evidence type="ECO:0000259" key="6">
    <source>
        <dbReference type="PROSITE" id="PS50016"/>
    </source>
</evidence>
<feature type="compositionally biased region" description="Basic and acidic residues" evidence="5">
    <location>
        <begin position="795"/>
        <end position="806"/>
    </location>
</feature>
<dbReference type="InterPro" id="IPR011011">
    <property type="entry name" value="Znf_FYVE_PHD"/>
</dbReference>
<dbReference type="InterPro" id="IPR001965">
    <property type="entry name" value="Znf_PHD"/>
</dbReference>
<dbReference type="SUPFAM" id="SSF57903">
    <property type="entry name" value="FYVE/PHD zinc finger"/>
    <property type="match status" value="1"/>
</dbReference>
<organism evidence="7 8">
    <name type="scientific">Lactarius akahatsu</name>
    <dbReference type="NCBI Taxonomy" id="416441"/>
    <lineage>
        <taxon>Eukaryota</taxon>
        <taxon>Fungi</taxon>
        <taxon>Dikarya</taxon>
        <taxon>Basidiomycota</taxon>
        <taxon>Agaricomycotina</taxon>
        <taxon>Agaricomycetes</taxon>
        <taxon>Russulales</taxon>
        <taxon>Russulaceae</taxon>
        <taxon>Lactarius</taxon>
    </lineage>
</organism>
<dbReference type="SMART" id="SM00249">
    <property type="entry name" value="PHD"/>
    <property type="match status" value="1"/>
</dbReference>
<sequence>MYLPPPTPTNLKLARTLSLSGPATQKVDGVSFPEMPAPVSHVPEPQQATFALGPSDLPLISPLGRLATHLPTPQSPSNASPYLKGSAESPSFNSAASPHRPLGDSSIALAQRQMLTPDSSPVAARKWALHEGDTTPTKQRKTSPRTPPPPHPHPGSLKMESPGGSGALVASSSPNSPGPSTLSSPFMQKASTSPPPLRPSSPSPTRPPGARIKEDEASARAAQQRLMESRRPDYMRRISRVDASSADMPGLGIAETPVKGRRIELWGFQETSEESFEELLMAGGYGGYGSTAPERATAPPAPSRALEWASTFTPGPRGSSSTSAQEDTVPDGPINEREARKRRRLEAFRRVPTRVKTSLHPVEVEGKGRVLLDVGAEEVSELLEELQSSAAGKKRGAKKRRRVGPGSRGGKSRTVKEETKPPSVREGVPLDWPDEEFPWNVRTHERRELEAAEEADRMRWIGKFLDEDSDAKSSEAAQDEDVPPIHLDHADPPPPVQHEHGRMTPSRSRDGTSPQRILLPSDPADARAALLSKQSVRALAARRRLRVQSSADGDDEEILCICRGRDDGRELVQCDDCRTWYHLECLGIGDIAELGREEDPWYCHNCVTLMSNLPVSEPTFAPVEEEIPPRRRRDPLFFEALQDSPAGSDWRIPLHGPGGPTTPKTNRTRAAATAAVESSSRSSFGSRNGPHTPRNSSASAERVRVYTTTPGADERIFHHHHHDSDDNISPFDPTSTPSRGMRVGASVGSVFATPKWQVRAPPPPPPPLPTHAPLSPHHDHRTVGSALPLLSSPYRTHEDTPVDRSAPRPPFPSKRMQESPLTGRGAVVRGYPYPQGSPAPLGRKGKERQGTGRR</sequence>
<feature type="region of interest" description="Disordered" evidence="5">
    <location>
        <begin position="386"/>
        <end position="453"/>
    </location>
</feature>
<feature type="region of interest" description="Disordered" evidence="5">
    <location>
        <begin position="63"/>
        <end position="235"/>
    </location>
</feature>
<reference evidence="7" key="1">
    <citation type="submission" date="2022-01" db="EMBL/GenBank/DDBJ databases">
        <title>Comparative genomics reveals a dynamic genome evolution in the ectomycorrhizal milk-cap (Lactarius) mushrooms.</title>
        <authorList>
            <consortium name="DOE Joint Genome Institute"/>
            <person name="Lebreton A."/>
            <person name="Tang N."/>
            <person name="Kuo A."/>
            <person name="LaButti K."/>
            <person name="Drula E."/>
            <person name="Barry K."/>
            <person name="Clum A."/>
            <person name="Lipzen A."/>
            <person name="Mousain D."/>
            <person name="Ng V."/>
            <person name="Wang R."/>
            <person name="Wang X."/>
            <person name="Dai Y."/>
            <person name="Henrissat B."/>
            <person name="Grigoriev I.V."/>
            <person name="Guerin-Laguette A."/>
            <person name="Yu F."/>
            <person name="Martin F.M."/>
        </authorList>
    </citation>
    <scope>NUCLEOTIDE SEQUENCE</scope>
    <source>
        <strain evidence="7">QP</strain>
    </source>
</reference>
<feature type="region of interest" description="Disordered" evidence="5">
    <location>
        <begin position="756"/>
        <end position="854"/>
    </location>
</feature>
<keyword evidence="3" id="KW-0862">Zinc</keyword>
<dbReference type="InterPro" id="IPR019786">
    <property type="entry name" value="Zinc_finger_PHD-type_CS"/>
</dbReference>
<evidence type="ECO:0000256" key="5">
    <source>
        <dbReference type="SAM" id="MobiDB-lite"/>
    </source>
</evidence>
<comment type="caution">
    <text evidence="7">The sequence shown here is derived from an EMBL/GenBank/DDBJ whole genome shotgun (WGS) entry which is preliminary data.</text>
</comment>
<proteinExistence type="predicted"/>
<feature type="compositionally biased region" description="Pro residues" evidence="5">
    <location>
        <begin position="760"/>
        <end position="770"/>
    </location>
</feature>
<feature type="compositionally biased region" description="Basic and acidic residues" evidence="5">
    <location>
        <begin position="442"/>
        <end position="453"/>
    </location>
</feature>
<dbReference type="Gene3D" id="3.30.40.10">
    <property type="entry name" value="Zinc/RING finger domain, C3HC4 (zinc finger)"/>
    <property type="match status" value="1"/>
</dbReference>
<dbReference type="PROSITE" id="PS01359">
    <property type="entry name" value="ZF_PHD_1"/>
    <property type="match status" value="1"/>
</dbReference>
<evidence type="ECO:0000256" key="2">
    <source>
        <dbReference type="ARBA" id="ARBA00022771"/>
    </source>
</evidence>
<feature type="region of interest" description="Disordered" evidence="5">
    <location>
        <begin position="647"/>
        <end position="703"/>
    </location>
</feature>
<feature type="compositionally biased region" description="Polar residues" evidence="5">
    <location>
        <begin position="71"/>
        <end position="80"/>
    </location>
</feature>
<dbReference type="AlphaFoldDB" id="A0AAD4L8F0"/>
<name>A0AAD4L8F0_9AGAM</name>
<dbReference type="EMBL" id="JAKELL010000114">
    <property type="protein sequence ID" value="KAH8981534.1"/>
    <property type="molecule type" value="Genomic_DNA"/>
</dbReference>
<feature type="compositionally biased region" description="Pro residues" evidence="5">
    <location>
        <begin position="193"/>
        <end position="207"/>
    </location>
</feature>
<keyword evidence="1" id="KW-0479">Metal-binding</keyword>
<dbReference type="Proteomes" id="UP001201163">
    <property type="component" value="Unassembled WGS sequence"/>
</dbReference>
<feature type="region of interest" description="Disordered" evidence="5">
    <location>
        <begin position="17"/>
        <end position="42"/>
    </location>
</feature>
<accession>A0AAD4L8F0</accession>
<feature type="compositionally biased region" description="Low complexity" evidence="5">
    <location>
        <begin position="661"/>
        <end position="687"/>
    </location>
</feature>
<dbReference type="GO" id="GO:0008270">
    <property type="term" value="F:zinc ion binding"/>
    <property type="evidence" value="ECO:0007669"/>
    <property type="project" value="UniProtKB-KW"/>
</dbReference>
<evidence type="ECO:0000256" key="1">
    <source>
        <dbReference type="ARBA" id="ARBA00022723"/>
    </source>
</evidence>
<dbReference type="CDD" id="cd15522">
    <property type="entry name" value="PHD_TAF3"/>
    <property type="match status" value="1"/>
</dbReference>
<feature type="region of interest" description="Disordered" evidence="5">
    <location>
        <begin position="717"/>
        <end position="736"/>
    </location>
</feature>
<feature type="compositionally biased region" description="Basic and acidic residues" evidence="5">
    <location>
        <begin position="486"/>
        <end position="510"/>
    </location>
</feature>
<feature type="compositionally biased region" description="Polar residues" evidence="5">
    <location>
        <begin position="170"/>
        <end position="190"/>
    </location>
</feature>
<gene>
    <name evidence="7" type="ORF">EDB92DRAFT_177875</name>
</gene>
<feature type="region of interest" description="Disordered" evidence="5">
    <location>
        <begin position="469"/>
        <end position="519"/>
    </location>
</feature>
<evidence type="ECO:0000256" key="3">
    <source>
        <dbReference type="ARBA" id="ARBA00022833"/>
    </source>
</evidence>
<dbReference type="InterPro" id="IPR013083">
    <property type="entry name" value="Znf_RING/FYVE/PHD"/>
</dbReference>
<keyword evidence="2 4" id="KW-0863">Zinc-finger</keyword>
<dbReference type="Pfam" id="PF00628">
    <property type="entry name" value="PHD"/>
    <property type="match status" value="1"/>
</dbReference>
<feature type="region of interest" description="Disordered" evidence="5">
    <location>
        <begin position="291"/>
        <end position="351"/>
    </location>
</feature>
<feature type="domain" description="PHD-type" evidence="6">
    <location>
        <begin position="557"/>
        <end position="609"/>
    </location>
</feature>
<keyword evidence="8" id="KW-1185">Reference proteome</keyword>
<dbReference type="InterPro" id="IPR019787">
    <property type="entry name" value="Znf_PHD-finger"/>
</dbReference>
<feature type="compositionally biased region" description="Polar residues" evidence="5">
    <location>
        <begin position="310"/>
        <end position="326"/>
    </location>
</feature>
<dbReference type="PROSITE" id="PS50016">
    <property type="entry name" value="ZF_PHD_2"/>
    <property type="match status" value="1"/>
</dbReference>
<evidence type="ECO:0000313" key="8">
    <source>
        <dbReference type="Proteomes" id="UP001201163"/>
    </source>
</evidence>
<protein>
    <recommendedName>
        <fullName evidence="6">PHD-type domain-containing protein</fullName>
    </recommendedName>
</protein>
<feature type="compositionally biased region" description="Basic and acidic residues" evidence="5">
    <location>
        <begin position="334"/>
        <end position="349"/>
    </location>
</feature>
<feature type="compositionally biased region" description="Basic residues" evidence="5">
    <location>
        <begin position="392"/>
        <end position="403"/>
    </location>
</feature>